<name>A0A7W6CYC3_9HYPH</name>
<dbReference type="RefSeq" id="WP_183901474.1">
    <property type="nucleotide sequence ID" value="NZ_JACIDW010000013.1"/>
</dbReference>
<dbReference type="Pfam" id="PF10076">
    <property type="entry name" value="Phage_Mu_Gp48"/>
    <property type="match status" value="1"/>
</dbReference>
<protein>
    <submittedName>
        <fullName evidence="1">Uncharacterized protein YmfQ (DUF2313 family)</fullName>
    </submittedName>
</protein>
<dbReference type="InterPro" id="IPR018755">
    <property type="entry name" value="Phage_Mu_Gp48"/>
</dbReference>
<evidence type="ECO:0000313" key="1">
    <source>
        <dbReference type="EMBL" id="MBB3965960.1"/>
    </source>
</evidence>
<gene>
    <name evidence="1" type="ORF">GGQ67_003641</name>
</gene>
<reference evidence="1 2" key="1">
    <citation type="submission" date="2020-08" db="EMBL/GenBank/DDBJ databases">
        <title>Genomic Encyclopedia of Type Strains, Phase IV (KMG-IV): sequencing the most valuable type-strain genomes for metagenomic binning, comparative biology and taxonomic classification.</title>
        <authorList>
            <person name="Goeker M."/>
        </authorList>
    </citation>
    <scope>NUCLEOTIDE SEQUENCE [LARGE SCALE GENOMIC DNA]</scope>
    <source>
        <strain evidence="1 2">DSM 26575</strain>
    </source>
</reference>
<dbReference type="AlphaFoldDB" id="A0A7W6CYC3"/>
<evidence type="ECO:0000313" key="2">
    <source>
        <dbReference type="Proteomes" id="UP000582090"/>
    </source>
</evidence>
<sequence>MSNPSAEDLLGAALAMWPTGPAFGSPDGEAVSLDSRLAAFTRVLVSPFALVYARLWALAREATLSGIDDLLPEWEVEYGLPDNCVTGETSAAERLRALEAKVNSQQVSTPQDFITLAARYGFTITIEEPAIFECGFSVCGGEHVVGDPRQETYWIVRVSDLAIDFFTAGFSQCGLDPLFDIGDADRLMCVLRRVAPAWTTPILIAD</sequence>
<accession>A0A7W6CYC3</accession>
<comment type="caution">
    <text evidence="1">The sequence shown here is derived from an EMBL/GenBank/DDBJ whole genome shotgun (WGS) entry which is preliminary data.</text>
</comment>
<dbReference type="EMBL" id="JACIDW010000013">
    <property type="protein sequence ID" value="MBB3965960.1"/>
    <property type="molecule type" value="Genomic_DNA"/>
</dbReference>
<proteinExistence type="predicted"/>
<dbReference type="Proteomes" id="UP000582090">
    <property type="component" value="Unassembled WGS sequence"/>
</dbReference>
<keyword evidence="2" id="KW-1185">Reference proteome</keyword>
<organism evidence="1 2">
    <name type="scientific">Rhizobium metallidurans</name>
    <dbReference type="NCBI Taxonomy" id="1265931"/>
    <lineage>
        <taxon>Bacteria</taxon>
        <taxon>Pseudomonadati</taxon>
        <taxon>Pseudomonadota</taxon>
        <taxon>Alphaproteobacteria</taxon>
        <taxon>Hyphomicrobiales</taxon>
        <taxon>Rhizobiaceae</taxon>
        <taxon>Rhizobium/Agrobacterium group</taxon>
        <taxon>Rhizobium</taxon>
    </lineage>
</organism>